<proteinExistence type="predicted"/>
<dbReference type="Proteomes" id="UP000504604">
    <property type="component" value="Linkage group LG1"/>
</dbReference>
<dbReference type="OrthoDB" id="1939646at2759"/>
<evidence type="ECO:0000313" key="4">
    <source>
        <dbReference type="RefSeq" id="XP_011077172.1"/>
    </source>
</evidence>
<organism evidence="3 4">
    <name type="scientific">Sesamum indicum</name>
    <name type="common">Oriental sesame</name>
    <name type="synonym">Sesamum orientale</name>
    <dbReference type="NCBI Taxonomy" id="4182"/>
    <lineage>
        <taxon>Eukaryota</taxon>
        <taxon>Viridiplantae</taxon>
        <taxon>Streptophyta</taxon>
        <taxon>Embryophyta</taxon>
        <taxon>Tracheophyta</taxon>
        <taxon>Spermatophyta</taxon>
        <taxon>Magnoliopsida</taxon>
        <taxon>eudicotyledons</taxon>
        <taxon>Gunneridae</taxon>
        <taxon>Pentapetalae</taxon>
        <taxon>asterids</taxon>
        <taxon>lamiids</taxon>
        <taxon>Lamiales</taxon>
        <taxon>Pedaliaceae</taxon>
        <taxon>Sesamum</taxon>
    </lineage>
</organism>
<dbReference type="Pfam" id="PF07839">
    <property type="entry name" value="CaM_binding"/>
    <property type="match status" value="1"/>
</dbReference>
<feature type="compositionally biased region" description="Polar residues" evidence="1">
    <location>
        <begin position="102"/>
        <end position="123"/>
    </location>
</feature>
<name>A0A6I9T184_SESIN</name>
<protein>
    <submittedName>
        <fullName evidence="4">Microtubule-associated protein RP/EB family member 1-like</fullName>
    </submittedName>
</protein>
<accession>A0A6I9T184</accession>
<reference evidence="4" key="2">
    <citation type="submission" date="2025-08" db="UniProtKB">
        <authorList>
            <consortium name="RefSeq"/>
        </authorList>
    </citation>
    <scope>IDENTIFICATION</scope>
</reference>
<feature type="compositionally biased region" description="Polar residues" evidence="1">
    <location>
        <begin position="187"/>
        <end position="216"/>
    </location>
</feature>
<feature type="compositionally biased region" description="Basic and acidic residues" evidence="1">
    <location>
        <begin position="382"/>
        <end position="446"/>
    </location>
</feature>
<gene>
    <name evidence="4" type="primary">LOC105161216</name>
</gene>
<feature type="compositionally biased region" description="Low complexity" evidence="1">
    <location>
        <begin position="24"/>
        <end position="45"/>
    </location>
</feature>
<feature type="region of interest" description="Disordered" evidence="1">
    <location>
        <begin position="183"/>
        <end position="216"/>
    </location>
</feature>
<dbReference type="InParanoid" id="A0A6I9T184"/>
<evidence type="ECO:0000259" key="2">
    <source>
        <dbReference type="Pfam" id="PF07839"/>
    </source>
</evidence>
<dbReference type="GeneID" id="105161216"/>
<reference evidence="3" key="1">
    <citation type="submission" date="2024-10" db="UniProtKB">
        <authorList>
            <consortium name="RefSeq"/>
        </authorList>
    </citation>
    <scope>NUCLEOTIDE SEQUENCE [LARGE SCALE GENOMIC DNA]</scope>
    <source>
        <strain evidence="3">cv. Zhongzhi No. 13</strain>
    </source>
</reference>
<dbReference type="RefSeq" id="XP_011077172.1">
    <property type="nucleotide sequence ID" value="XM_011078870.2"/>
</dbReference>
<evidence type="ECO:0000313" key="3">
    <source>
        <dbReference type="Proteomes" id="UP000504604"/>
    </source>
</evidence>
<feature type="compositionally biased region" description="Basic and acidic residues" evidence="1">
    <location>
        <begin position="1"/>
        <end position="16"/>
    </location>
</feature>
<feature type="compositionally biased region" description="Low complexity" evidence="1">
    <location>
        <begin position="343"/>
        <end position="364"/>
    </location>
</feature>
<dbReference type="KEGG" id="sind:105161216"/>
<dbReference type="PANTHER" id="PTHR33349:SF20">
    <property type="entry name" value="CHROMO DOMAIN CEC-LIKE PROTEIN"/>
    <property type="match status" value="1"/>
</dbReference>
<feature type="domain" description="Calmodulin-binding" evidence="2">
    <location>
        <begin position="414"/>
        <end position="521"/>
    </location>
</feature>
<dbReference type="PANTHER" id="PTHR33349">
    <property type="entry name" value="EMB|CAB62594.1"/>
    <property type="match status" value="1"/>
</dbReference>
<dbReference type="GO" id="GO:0005516">
    <property type="term" value="F:calmodulin binding"/>
    <property type="evidence" value="ECO:0007669"/>
    <property type="project" value="InterPro"/>
</dbReference>
<feature type="compositionally biased region" description="Polar residues" evidence="1">
    <location>
        <begin position="66"/>
        <end position="95"/>
    </location>
</feature>
<feature type="region of interest" description="Disordered" evidence="1">
    <location>
        <begin position="1"/>
        <end position="155"/>
    </location>
</feature>
<keyword evidence="3" id="KW-1185">Reference proteome</keyword>
<sequence length="526" mass="57934">MATIRRDFAPGKEKRTPPPPIGNTSLRGSTSLSRTTSLRGTTSLRPPANLRPATNLRVTPYPGTPERNTPSYLKTTAERNTPSYLKTTPERNTPSFLKPTPERNTPTYLQPTRPASTTDVSKQQTKKPITRPRSIDKPPPPSPILKPRVSTNPPIRPGKAVVLQKPIPDKNVKAPVVKNVGKRRPLSVTSARPVSSVKKSNASMKKQETGKSTSGAKVQIFTSPHKSMEHPHVSQVSVSVVLKPETQTGQQESLHVSSVMKPVTQTGHQEPCFVEAEEQGIKIVGYEDKGTDDLLQEDLETFDLGEIEEEYDYEAKIVIAESSVATEHENVSLGIMAKEPAEEQSFIQESSSKQQQSEEQSITEVNSSNAGESVADNPNDEAEQKEVEKEEGEGERASTKKDEAASGSEAHESKETEGLEVVDEKKQEAVQENKQEAVEEKKEDAVEEKKQEVIEEKKQEVVVEEKKQELHTPATKLRPGVQGKKDTAVSNDVIKETASKLREQRKNRVKALAGAFESVISLQEAK</sequence>
<dbReference type="AlphaFoldDB" id="A0A6I9T184"/>
<feature type="region of interest" description="Disordered" evidence="1">
    <location>
        <begin position="342"/>
        <end position="446"/>
    </location>
</feature>
<dbReference type="InterPro" id="IPR012417">
    <property type="entry name" value="CaM-bd_dom_pln"/>
</dbReference>
<feature type="region of interest" description="Disordered" evidence="1">
    <location>
        <begin position="464"/>
        <end position="489"/>
    </location>
</feature>
<evidence type="ECO:0000256" key="1">
    <source>
        <dbReference type="SAM" id="MobiDB-lite"/>
    </source>
</evidence>